<dbReference type="PANTHER" id="PTHR36439:SF1">
    <property type="entry name" value="DUF1697 DOMAIN-CONTAINING PROTEIN"/>
    <property type="match status" value="1"/>
</dbReference>
<evidence type="ECO:0008006" key="3">
    <source>
        <dbReference type="Google" id="ProtNLM"/>
    </source>
</evidence>
<dbReference type="EMBL" id="MKGI01000071">
    <property type="protein sequence ID" value="OEL10900.1"/>
    <property type="molecule type" value="Genomic_DNA"/>
</dbReference>
<dbReference type="KEGG" id="cnr:EB819_05415"/>
<comment type="caution">
    <text evidence="1">The sequence shown here is derived from an EMBL/GenBank/DDBJ whole genome shotgun (WGS) entry which is preliminary data.</text>
</comment>
<dbReference type="PATRIC" id="fig|237258.4.peg.294"/>
<protein>
    <recommendedName>
        <fullName evidence="3">DUF1697 domain-containing protein</fullName>
    </recommendedName>
</protein>
<sequence>MKYCAFLRGVNVNGTAMKMAEVCDIFKKAGMKDVSSVLATGNILFESDEVPENLKQKLEKSLSEHFHYEAFLFLKTDEEVKGILENSPFEKDENLHIYSFICNSGDENLLMQEFLKTNHQEQEEAKLIKGNFYWKIPKGNTLDSEFGKILGKKSFKNILTSRNINTIEKIVNKFFIL</sequence>
<dbReference type="Pfam" id="PF08002">
    <property type="entry name" value="DUF1697"/>
    <property type="match status" value="1"/>
</dbReference>
<dbReference type="SUPFAM" id="SSF160379">
    <property type="entry name" value="SP0830-like"/>
    <property type="match status" value="1"/>
</dbReference>
<dbReference type="PIRSF" id="PIRSF008502">
    <property type="entry name" value="UCP008502"/>
    <property type="match status" value="1"/>
</dbReference>
<gene>
    <name evidence="1" type="ORF">BHF72_0095</name>
</gene>
<dbReference type="STRING" id="237258.SAMN04489756_10797"/>
<accession>A0A1E5UDF5</accession>
<name>A0A1E5UDF5_9FLAO</name>
<proteinExistence type="predicted"/>
<dbReference type="AlphaFoldDB" id="A0A1E5UDF5"/>
<dbReference type="InterPro" id="IPR012545">
    <property type="entry name" value="DUF1697"/>
</dbReference>
<organism evidence="1 2">
    <name type="scientific">Cloacibacterium normanense</name>
    <dbReference type="NCBI Taxonomy" id="237258"/>
    <lineage>
        <taxon>Bacteria</taxon>
        <taxon>Pseudomonadati</taxon>
        <taxon>Bacteroidota</taxon>
        <taxon>Flavobacteriia</taxon>
        <taxon>Flavobacteriales</taxon>
        <taxon>Weeksellaceae</taxon>
    </lineage>
</organism>
<dbReference type="PANTHER" id="PTHR36439">
    <property type="entry name" value="BLL4334 PROTEIN"/>
    <property type="match status" value="1"/>
</dbReference>
<dbReference type="Gene3D" id="3.30.70.1260">
    <property type="entry name" value="bacterial protein sp0830 like"/>
    <property type="match status" value="1"/>
</dbReference>
<keyword evidence="2" id="KW-1185">Reference proteome</keyword>
<evidence type="ECO:0000313" key="2">
    <source>
        <dbReference type="Proteomes" id="UP000095601"/>
    </source>
</evidence>
<evidence type="ECO:0000313" key="1">
    <source>
        <dbReference type="EMBL" id="OEL10900.1"/>
    </source>
</evidence>
<dbReference type="OrthoDB" id="9806494at2"/>
<dbReference type="Proteomes" id="UP000095601">
    <property type="component" value="Unassembled WGS sequence"/>
</dbReference>
<dbReference type="RefSeq" id="WP_069799278.1">
    <property type="nucleotide sequence ID" value="NZ_CP034157.1"/>
</dbReference>
<reference evidence="1 2" key="1">
    <citation type="submission" date="2016-09" db="EMBL/GenBank/DDBJ databases">
        <authorList>
            <person name="Capua I."/>
            <person name="De Benedictis P."/>
            <person name="Joannis T."/>
            <person name="Lombin L.H."/>
            <person name="Cattoli G."/>
        </authorList>
    </citation>
    <scope>NUCLEOTIDE SEQUENCE [LARGE SCALE GENOMIC DNA]</scope>
    <source>
        <strain evidence="1 2">NRS-1</strain>
    </source>
</reference>
<dbReference type="Gene3D" id="3.30.70.1280">
    <property type="entry name" value="SP0830-like domains"/>
    <property type="match status" value="1"/>
</dbReference>